<reference evidence="2 3" key="1">
    <citation type="submission" date="2016-08" db="EMBL/GenBank/DDBJ databases">
        <title>Hymenobacter coccineus sp. nov., Hymenobacter lapidarius sp. nov. and Hymenobacter glacialis sp. nov., isolated from Antarctic soil.</title>
        <authorList>
            <person name="Sedlacek I."/>
            <person name="Kralova S."/>
            <person name="Kyrova K."/>
            <person name="Maslanova I."/>
            <person name="Stankova E."/>
            <person name="Vrbovska V."/>
            <person name="Nemec M."/>
            <person name="Bartak M."/>
            <person name="Svec P."/>
            <person name="Busse H.-J."/>
            <person name="Pantucek R."/>
        </authorList>
    </citation>
    <scope>NUCLEOTIDE SEQUENCE [LARGE SCALE GENOMIC DNA]</scope>
    <source>
        <strain evidence="2 3">CCM 8643</strain>
    </source>
</reference>
<dbReference type="OrthoDB" id="9801888at2"/>
<evidence type="ECO:0000313" key="3">
    <source>
        <dbReference type="Proteomes" id="UP000176294"/>
    </source>
</evidence>
<sequence>MLVSYYPVKHKGKAADIEFTEFLSGVKTGRWDVQVREARALYPGKGYDQAKLSMPSVAASGVFATSYYVNDEQGKAVSDEHGQHKFCTGRTLKDLQAHSGIIYLDIDRKKNPGMDVAELRSRIQADSYTYACHLSLSGDGLAVAFRVPTEDPYGSFRALAAYYKKRFAVVVDGLPDPTRLRFVTSDPDLYLHEQAPTFEETLEEAKPTPRAYPAGQPYTTTDQGYGAAMLNTAVKRVLAAADGEKRTVLNKAALTLGGVVGSGFLSEDEAYYALEQAILSHPLNNEAHALKTIRIALCDGAKKPLLPSPLQRQVREQQRAEVPREAIIQFLSANAGIAPEKLTVAIDAVLDEPNPALLTFWRVVYKEGTKTSQDTYKLQIDRTKFREWLSMQGFSFRPAGAGGAVEFLRTEHNIVRTVERYHLKQYVLDFVEQLPPRFDSVSRDELDEALMIQIKSLFDKETLDCLPQLTTPLLRDTRTTARFFFRNGWVEVTAQGVTVRPYAELPGLINQNQVHSFDFRLLYDLEAMQCDFHAFMRNVTGQDPTRLAQLQRALGYLLHAYKDVTNARCVIFMDAIGEVGISSGGTGKGLLMQAVAQLVEVAQLDGEMFDLRDPFRYEEVTDTARVVFFDEWKATRNPFTALFSTLTGGLPINRKYQAKKTLAFAEAPKFAIATNEVVTGDDDSSTRRKVEIALAKCYSATYTPRDEFGTGFFGEHWDTIEYNRFFNLAMLWVQQYLMHGLLLLKDENIAARGLMQEVGATFHEFASDLLEQTKRPAEEGEEPKAPLWLADTYEAYQKATGDKRTGAQVFSKKMVQFGFEKVKNLGRLYGDSRRFQWHYTLPTEPPAGFL</sequence>
<dbReference type="RefSeq" id="WP_070730358.1">
    <property type="nucleotide sequence ID" value="NZ_MDZB01000153.1"/>
</dbReference>
<dbReference type="STRING" id="1908237.BEN47_05075"/>
<dbReference type="InterPro" id="IPR027417">
    <property type="entry name" value="P-loop_NTPase"/>
</dbReference>
<gene>
    <name evidence="2" type="ORF">BEN47_05075</name>
</gene>
<dbReference type="InterPro" id="IPR014907">
    <property type="entry name" value="BT4734-like_N"/>
</dbReference>
<protein>
    <recommendedName>
        <fullName evidence="1">BT4734-like N-terminal domain-containing protein</fullName>
    </recommendedName>
</protein>
<dbReference type="Pfam" id="PF08800">
    <property type="entry name" value="BT4734-like_N"/>
    <property type="match status" value="1"/>
</dbReference>
<evidence type="ECO:0000313" key="2">
    <source>
        <dbReference type="EMBL" id="OGX81994.1"/>
    </source>
</evidence>
<organism evidence="2 3">
    <name type="scientific">Hymenobacter lapidarius</name>
    <dbReference type="NCBI Taxonomy" id="1908237"/>
    <lineage>
        <taxon>Bacteria</taxon>
        <taxon>Pseudomonadati</taxon>
        <taxon>Bacteroidota</taxon>
        <taxon>Cytophagia</taxon>
        <taxon>Cytophagales</taxon>
        <taxon>Hymenobacteraceae</taxon>
        <taxon>Hymenobacter</taxon>
    </lineage>
</organism>
<dbReference type="EMBL" id="MDZB01000153">
    <property type="protein sequence ID" value="OGX81994.1"/>
    <property type="molecule type" value="Genomic_DNA"/>
</dbReference>
<accession>A0A1G1STN2</accession>
<dbReference type="Proteomes" id="UP000176294">
    <property type="component" value="Unassembled WGS sequence"/>
</dbReference>
<keyword evidence="3" id="KW-1185">Reference proteome</keyword>
<dbReference type="Gene3D" id="3.40.50.300">
    <property type="entry name" value="P-loop containing nucleotide triphosphate hydrolases"/>
    <property type="match status" value="1"/>
</dbReference>
<proteinExistence type="predicted"/>
<evidence type="ECO:0000259" key="1">
    <source>
        <dbReference type="Pfam" id="PF08800"/>
    </source>
</evidence>
<dbReference type="AlphaFoldDB" id="A0A1G1STN2"/>
<name>A0A1G1STN2_9BACT</name>
<comment type="caution">
    <text evidence="2">The sequence shown here is derived from an EMBL/GenBank/DDBJ whole genome shotgun (WGS) entry which is preliminary data.</text>
</comment>
<feature type="domain" description="BT4734-like N-terminal" evidence="1">
    <location>
        <begin position="87"/>
        <end position="190"/>
    </location>
</feature>